<keyword evidence="1" id="KW-0472">Membrane</keyword>
<feature type="chain" id="PRO_5005583889" evidence="2">
    <location>
        <begin position="20"/>
        <end position="95"/>
    </location>
</feature>
<sequence length="95" mass="10935">MIVLFLYLLLSLKGNRVHGGLEDIQFYSQMIAIKISKFFLVPSPPFYLFSVHISLQTPSLTLILPYTCSWFVICAVFLVCTYTVYLSLFIIFDVI</sequence>
<feature type="transmembrane region" description="Helical" evidence="1">
    <location>
        <begin position="70"/>
        <end position="92"/>
    </location>
</feature>
<evidence type="ECO:0000256" key="2">
    <source>
        <dbReference type="SAM" id="SignalP"/>
    </source>
</evidence>
<keyword evidence="1" id="KW-0812">Transmembrane</keyword>
<dbReference type="AlphaFoldDB" id="A0A0L8HS54"/>
<feature type="signal peptide" evidence="2">
    <location>
        <begin position="1"/>
        <end position="19"/>
    </location>
</feature>
<evidence type="ECO:0000313" key="3">
    <source>
        <dbReference type="EMBL" id="KOF92027.1"/>
    </source>
</evidence>
<accession>A0A0L8HS54</accession>
<proteinExistence type="predicted"/>
<dbReference type="EMBL" id="KQ417417">
    <property type="protein sequence ID" value="KOF92027.1"/>
    <property type="molecule type" value="Genomic_DNA"/>
</dbReference>
<gene>
    <name evidence="3" type="ORF">OCBIM_22007499mg</name>
</gene>
<evidence type="ECO:0000256" key="1">
    <source>
        <dbReference type="SAM" id="Phobius"/>
    </source>
</evidence>
<protein>
    <submittedName>
        <fullName evidence="3">Uncharacterized protein</fullName>
    </submittedName>
</protein>
<name>A0A0L8HS54_OCTBM</name>
<keyword evidence="2" id="KW-0732">Signal</keyword>
<reference evidence="3" key="1">
    <citation type="submission" date="2015-07" db="EMBL/GenBank/DDBJ databases">
        <title>MeaNS - Measles Nucleotide Surveillance Program.</title>
        <authorList>
            <person name="Tran T."/>
            <person name="Druce J."/>
        </authorList>
    </citation>
    <scope>NUCLEOTIDE SEQUENCE</scope>
    <source>
        <strain evidence="3">UCB-OBI-ISO-001</strain>
        <tissue evidence="3">Gonad</tissue>
    </source>
</reference>
<keyword evidence="1" id="KW-1133">Transmembrane helix</keyword>
<organism evidence="3">
    <name type="scientific">Octopus bimaculoides</name>
    <name type="common">California two-spotted octopus</name>
    <dbReference type="NCBI Taxonomy" id="37653"/>
    <lineage>
        <taxon>Eukaryota</taxon>
        <taxon>Metazoa</taxon>
        <taxon>Spiralia</taxon>
        <taxon>Lophotrochozoa</taxon>
        <taxon>Mollusca</taxon>
        <taxon>Cephalopoda</taxon>
        <taxon>Coleoidea</taxon>
        <taxon>Octopodiformes</taxon>
        <taxon>Octopoda</taxon>
        <taxon>Incirrata</taxon>
        <taxon>Octopodidae</taxon>
        <taxon>Octopus</taxon>
    </lineage>
</organism>